<proteinExistence type="inferred from homology"/>
<comment type="similarity">
    <text evidence="2">Belongs to the amidase family.</text>
</comment>
<evidence type="ECO:0000259" key="4">
    <source>
        <dbReference type="Pfam" id="PF01425"/>
    </source>
</evidence>
<evidence type="ECO:0000313" key="6">
    <source>
        <dbReference type="Proteomes" id="UP000468928"/>
    </source>
</evidence>
<dbReference type="InterPro" id="IPR036928">
    <property type="entry name" value="AS_sf"/>
</dbReference>
<dbReference type="Gene3D" id="3.90.1300.10">
    <property type="entry name" value="Amidase signature (AS) domain"/>
    <property type="match status" value="1"/>
</dbReference>
<dbReference type="SUPFAM" id="SSF75304">
    <property type="entry name" value="Amidase signature (AS) enzymes"/>
    <property type="match status" value="1"/>
</dbReference>
<name>A0A6P1D7U6_9NOCA</name>
<evidence type="ECO:0000256" key="1">
    <source>
        <dbReference type="ARBA" id="ARBA00001311"/>
    </source>
</evidence>
<sequence>MSTPTHAFTDDALGELDAVALAAAIRDGQVSRAEVIEAAVERAQRVNPQLNAIVTECFAHARAARATSGVFSGVPVFVKDNTDVAGMPTCHGSAAFDPHPAARTSGPGAQFLHPGFVVLGKSTLPEFGLTASTEYADRPATRNPWNTDHSAGASSGGSAALVAAGVVPIAHANDGGGSTRIPAAANGLVGLKPTRNRLLDQPGARQLPVHLVAEGVLTRSVRDTAHYLAAAERFHTNTKLPPIGLVEGPSDRRLRIGLIRYDVRGRAVHEETGAVLDSAAAVLAGLGHEVVETSLDIDEQFIEDFKLYWAAVAALLSTSFRVAQRKNFDPRLRDPFTKGLSALAASRPLGVVGAVRRLRAAPAIYDGHFTEVDVLLSPVLSHPAPLIGEHSPNLPFEELFAKLVDYVGFTPLNNVGGGPAVSLPHGRMSANLPGSVQLSARRGAERTLLELAYQFEAASPFPRITDVESATERNAS</sequence>
<accession>A0A6P1D7U6</accession>
<dbReference type="InterPro" id="IPR023631">
    <property type="entry name" value="Amidase_dom"/>
</dbReference>
<reference evidence="5 6" key="1">
    <citation type="submission" date="2020-01" db="EMBL/GenBank/DDBJ databases">
        <title>Genetics and antimicrobial susceptibilities of Nocardia species isolated from the soil; a comparison with species isolated from humans.</title>
        <authorList>
            <person name="Carrasco G."/>
            <person name="Monzon S."/>
            <person name="Sansegundo M."/>
            <person name="Garcia E."/>
            <person name="Garrido N."/>
            <person name="Medina M.J."/>
            <person name="Villalon P."/>
            <person name="Ramirez-Arocha A.C."/>
            <person name="Jimenez P."/>
            <person name="Cuesta I."/>
            <person name="Valdezate S."/>
        </authorList>
    </citation>
    <scope>NUCLEOTIDE SEQUENCE [LARGE SCALE GENOMIC DNA]</scope>
    <source>
        <strain evidence="5 6">CNM20110639</strain>
    </source>
</reference>
<dbReference type="RefSeq" id="WP_163827305.1">
    <property type="nucleotide sequence ID" value="NZ_JAAGUY010000032.1"/>
</dbReference>
<feature type="domain" description="Amidase" evidence="4">
    <location>
        <begin position="34"/>
        <end position="449"/>
    </location>
</feature>
<gene>
    <name evidence="5" type="ORF">GV789_19040</name>
</gene>
<dbReference type="PANTHER" id="PTHR11895">
    <property type="entry name" value="TRANSAMIDASE"/>
    <property type="match status" value="1"/>
</dbReference>
<protein>
    <recommendedName>
        <fullName evidence="3">amidase</fullName>
        <ecNumber evidence="3">3.5.1.4</ecNumber>
    </recommendedName>
</protein>
<dbReference type="NCBIfam" id="NF005899">
    <property type="entry name" value="PRK07869.1"/>
    <property type="match status" value="1"/>
</dbReference>
<dbReference type="EMBL" id="JAAGUZ010000053">
    <property type="protein sequence ID" value="NEW46527.1"/>
    <property type="molecule type" value="Genomic_DNA"/>
</dbReference>
<evidence type="ECO:0000313" key="5">
    <source>
        <dbReference type="EMBL" id="NEW46527.1"/>
    </source>
</evidence>
<evidence type="ECO:0000256" key="2">
    <source>
        <dbReference type="ARBA" id="ARBA00009199"/>
    </source>
</evidence>
<organism evidence="5 6">
    <name type="scientific">Nocardia cyriacigeorgica</name>
    <dbReference type="NCBI Taxonomy" id="135487"/>
    <lineage>
        <taxon>Bacteria</taxon>
        <taxon>Bacillati</taxon>
        <taxon>Actinomycetota</taxon>
        <taxon>Actinomycetes</taxon>
        <taxon>Mycobacteriales</taxon>
        <taxon>Nocardiaceae</taxon>
        <taxon>Nocardia</taxon>
    </lineage>
</organism>
<dbReference type="PANTHER" id="PTHR11895:SF7">
    <property type="entry name" value="GLUTAMYL-TRNA(GLN) AMIDOTRANSFERASE SUBUNIT A, MITOCHONDRIAL"/>
    <property type="match status" value="1"/>
</dbReference>
<dbReference type="AlphaFoldDB" id="A0A6P1D7U6"/>
<keyword evidence="5" id="KW-0378">Hydrolase</keyword>
<comment type="caution">
    <text evidence="5">The sequence shown here is derived from an EMBL/GenBank/DDBJ whole genome shotgun (WGS) entry which is preliminary data.</text>
</comment>
<dbReference type="GO" id="GO:0004040">
    <property type="term" value="F:amidase activity"/>
    <property type="evidence" value="ECO:0007669"/>
    <property type="project" value="UniProtKB-EC"/>
</dbReference>
<dbReference type="EC" id="3.5.1.4" evidence="3"/>
<dbReference type="Proteomes" id="UP000468928">
    <property type="component" value="Unassembled WGS sequence"/>
</dbReference>
<evidence type="ECO:0000256" key="3">
    <source>
        <dbReference type="ARBA" id="ARBA00012922"/>
    </source>
</evidence>
<dbReference type="Pfam" id="PF01425">
    <property type="entry name" value="Amidase"/>
    <property type="match status" value="1"/>
</dbReference>
<comment type="catalytic activity">
    <reaction evidence="1">
        <text>a monocarboxylic acid amide + H2O = a monocarboxylate + NH4(+)</text>
        <dbReference type="Rhea" id="RHEA:12020"/>
        <dbReference type="ChEBI" id="CHEBI:15377"/>
        <dbReference type="ChEBI" id="CHEBI:28938"/>
        <dbReference type="ChEBI" id="CHEBI:35757"/>
        <dbReference type="ChEBI" id="CHEBI:83628"/>
        <dbReference type="EC" id="3.5.1.4"/>
    </reaction>
</comment>
<dbReference type="InterPro" id="IPR000120">
    <property type="entry name" value="Amidase"/>
</dbReference>